<dbReference type="EMBL" id="CM039428">
    <property type="protein sequence ID" value="KAI4352299.1"/>
    <property type="molecule type" value="Genomic_DNA"/>
</dbReference>
<gene>
    <name evidence="1" type="ORF">L6164_006565</name>
</gene>
<keyword evidence="2" id="KW-1185">Reference proteome</keyword>
<dbReference type="Proteomes" id="UP000828941">
    <property type="component" value="Chromosome 3"/>
</dbReference>
<sequence length="308" mass="35393">MELEALYSKLYDKYAKIKNKKITEFDQQNKEQEEKFTNFVSAAEELIEHLKNENDQLRGQINDLRSEVASIRLAKDDQIADYQRLLMEESKKYEALSEEVEKFRKLHREGSLGNSKNNNDNIPEDNQFMANSISPSRRVTRKRSRLDSPENQGRSEFTSEFGGNSEDDSVVRESSQNLLKETTSGEQLECHTKSNDQSGVVLEKNGSVLSDNRLIQALFEYVLGMKLSTDSQTGRMSISALHQSSGYSFSLTWISKVDEEEAELLYHALSLGTFERVAPQWMREDIMFSSNMCSIFFERVSSVIKLHH</sequence>
<name>A0ACB9PW86_BAUVA</name>
<protein>
    <submittedName>
        <fullName evidence="1">Uncharacterized protein</fullName>
    </submittedName>
</protein>
<reference evidence="1 2" key="1">
    <citation type="journal article" date="2022" name="DNA Res.">
        <title>Chromosomal-level genome assembly of the orchid tree Bauhinia variegata (Leguminosae; Cercidoideae) supports the allotetraploid origin hypothesis of Bauhinia.</title>
        <authorList>
            <person name="Zhong Y."/>
            <person name="Chen Y."/>
            <person name="Zheng D."/>
            <person name="Pang J."/>
            <person name="Liu Y."/>
            <person name="Luo S."/>
            <person name="Meng S."/>
            <person name="Qian L."/>
            <person name="Wei D."/>
            <person name="Dai S."/>
            <person name="Zhou R."/>
        </authorList>
    </citation>
    <scope>NUCLEOTIDE SEQUENCE [LARGE SCALE GENOMIC DNA]</scope>
    <source>
        <strain evidence="1">BV-YZ2020</strain>
    </source>
</reference>
<proteinExistence type="predicted"/>
<evidence type="ECO:0000313" key="2">
    <source>
        <dbReference type="Proteomes" id="UP000828941"/>
    </source>
</evidence>
<evidence type="ECO:0000313" key="1">
    <source>
        <dbReference type="EMBL" id="KAI4352299.1"/>
    </source>
</evidence>
<organism evidence="1 2">
    <name type="scientific">Bauhinia variegata</name>
    <name type="common">Purple orchid tree</name>
    <name type="synonym">Phanera variegata</name>
    <dbReference type="NCBI Taxonomy" id="167791"/>
    <lineage>
        <taxon>Eukaryota</taxon>
        <taxon>Viridiplantae</taxon>
        <taxon>Streptophyta</taxon>
        <taxon>Embryophyta</taxon>
        <taxon>Tracheophyta</taxon>
        <taxon>Spermatophyta</taxon>
        <taxon>Magnoliopsida</taxon>
        <taxon>eudicotyledons</taxon>
        <taxon>Gunneridae</taxon>
        <taxon>Pentapetalae</taxon>
        <taxon>rosids</taxon>
        <taxon>fabids</taxon>
        <taxon>Fabales</taxon>
        <taxon>Fabaceae</taxon>
        <taxon>Cercidoideae</taxon>
        <taxon>Cercideae</taxon>
        <taxon>Bauhiniinae</taxon>
        <taxon>Bauhinia</taxon>
    </lineage>
</organism>
<comment type="caution">
    <text evidence="1">The sequence shown here is derived from an EMBL/GenBank/DDBJ whole genome shotgun (WGS) entry which is preliminary data.</text>
</comment>
<accession>A0ACB9PW86</accession>